<dbReference type="AlphaFoldDB" id="A0A5S3V271"/>
<gene>
    <name evidence="1" type="ORF">CWC19_18175</name>
</gene>
<reference evidence="2" key="2">
    <citation type="submission" date="2019-06" db="EMBL/GenBank/DDBJ databases">
        <title>Co-occurence of chitin degradation, pigmentation and bioactivity in marine Pseudoalteromonas.</title>
        <authorList>
            <person name="Sonnenschein E.C."/>
            <person name="Bech P.K."/>
        </authorList>
    </citation>
    <scope>NUCLEOTIDE SEQUENCE [LARGE SCALE GENOMIC DNA]</scope>
    <source>
        <strain evidence="2">S3790</strain>
    </source>
</reference>
<evidence type="ECO:0000313" key="2">
    <source>
        <dbReference type="Proteomes" id="UP000307217"/>
    </source>
</evidence>
<organism evidence="1 2">
    <name type="scientific">Pseudoalteromonas aurantia</name>
    <dbReference type="NCBI Taxonomy" id="43654"/>
    <lineage>
        <taxon>Bacteria</taxon>
        <taxon>Pseudomonadati</taxon>
        <taxon>Pseudomonadota</taxon>
        <taxon>Gammaproteobacteria</taxon>
        <taxon>Alteromonadales</taxon>
        <taxon>Pseudoalteromonadaceae</taxon>
        <taxon>Pseudoalteromonas</taxon>
    </lineage>
</organism>
<accession>A0A5S3V271</accession>
<proteinExistence type="predicted"/>
<dbReference type="EMBL" id="PNBX01000100">
    <property type="protein sequence ID" value="TMO64843.1"/>
    <property type="molecule type" value="Genomic_DNA"/>
</dbReference>
<dbReference type="RefSeq" id="WP_138593236.1">
    <property type="nucleotide sequence ID" value="NZ_PNBX01000100.1"/>
</dbReference>
<sequence length="96" mass="10377">MQLITSNLYRPALRCTHPLMLSHENTPYLSILLSEDDYQTRYTVSVSGASLNNVQGLACSGISSLANSLANMGMIVAQPPVFLTLVALVKQEVTHG</sequence>
<name>A0A5S3V271_9GAMM</name>
<comment type="caution">
    <text evidence="1">The sequence shown here is derived from an EMBL/GenBank/DDBJ whole genome shotgun (WGS) entry which is preliminary data.</text>
</comment>
<dbReference type="Proteomes" id="UP000307217">
    <property type="component" value="Unassembled WGS sequence"/>
</dbReference>
<evidence type="ECO:0000313" key="1">
    <source>
        <dbReference type="EMBL" id="TMO64843.1"/>
    </source>
</evidence>
<reference evidence="1 2" key="1">
    <citation type="submission" date="2018-01" db="EMBL/GenBank/DDBJ databases">
        <authorList>
            <person name="Paulsen S."/>
            <person name="Gram L.K."/>
        </authorList>
    </citation>
    <scope>NUCLEOTIDE SEQUENCE [LARGE SCALE GENOMIC DNA]</scope>
    <source>
        <strain evidence="1 2">S3790</strain>
    </source>
</reference>
<protein>
    <submittedName>
        <fullName evidence="1">Uncharacterized protein</fullName>
    </submittedName>
</protein>